<dbReference type="SMART" id="SM00996">
    <property type="entry name" value="AdoHcyase"/>
    <property type="match status" value="1"/>
</dbReference>
<name>A0A8D0AMM8_SANLU</name>
<comment type="similarity">
    <text evidence="1">Belongs to the adenosylhomocysteinase family.</text>
</comment>
<dbReference type="PANTHER" id="PTHR23420">
    <property type="entry name" value="ADENOSYLHOMOCYSTEINASE"/>
    <property type="match status" value="1"/>
</dbReference>
<dbReference type="GO" id="GO:0033353">
    <property type="term" value="P:S-adenosylmethionine cycle"/>
    <property type="evidence" value="ECO:0007669"/>
    <property type="project" value="TreeGrafter"/>
</dbReference>
<evidence type="ECO:0000256" key="6">
    <source>
        <dbReference type="SAM" id="MobiDB-lite"/>
    </source>
</evidence>
<feature type="domain" description="S-adenosyl-L-homocysteine hydrolase NAD binding" evidence="7">
    <location>
        <begin position="251"/>
        <end position="435"/>
    </location>
</feature>
<dbReference type="PIRSF" id="PIRSF001109">
    <property type="entry name" value="Ad_hcy_hydrolase"/>
    <property type="match status" value="1"/>
</dbReference>
<comment type="cofactor">
    <cofactor evidence="5">
        <name>NAD(+)</name>
        <dbReference type="ChEBI" id="CHEBI:57540"/>
    </cofactor>
    <text evidence="5">Binds 1 NAD(+) per subunit.</text>
</comment>
<dbReference type="SUPFAM" id="SSF52283">
    <property type="entry name" value="Formate/glycerate dehydrogenase catalytic domain-like"/>
    <property type="match status" value="1"/>
</dbReference>
<dbReference type="Pfam" id="PF05221">
    <property type="entry name" value="AdoHcyase"/>
    <property type="match status" value="1"/>
</dbReference>
<evidence type="ECO:0000313" key="9">
    <source>
        <dbReference type="Proteomes" id="UP000694568"/>
    </source>
</evidence>
<feature type="compositionally biased region" description="Basic residues" evidence="6">
    <location>
        <begin position="16"/>
        <end position="25"/>
    </location>
</feature>
<evidence type="ECO:0000256" key="1">
    <source>
        <dbReference type="ARBA" id="ARBA00007122"/>
    </source>
</evidence>
<dbReference type="CDD" id="cd00401">
    <property type="entry name" value="SAHH"/>
    <property type="match status" value="1"/>
</dbReference>
<dbReference type="GO" id="GO:0005829">
    <property type="term" value="C:cytosol"/>
    <property type="evidence" value="ECO:0007669"/>
    <property type="project" value="TreeGrafter"/>
</dbReference>
<proteinExistence type="inferred from homology"/>
<dbReference type="AlphaFoldDB" id="A0A8D0AMM8"/>
<evidence type="ECO:0000256" key="2">
    <source>
        <dbReference type="ARBA" id="ARBA00022563"/>
    </source>
</evidence>
<reference evidence="8" key="1">
    <citation type="submission" date="2025-08" db="UniProtKB">
        <authorList>
            <consortium name="Ensembl"/>
        </authorList>
    </citation>
    <scope>IDENTIFICATION</scope>
</reference>
<dbReference type="SUPFAM" id="SSF51735">
    <property type="entry name" value="NAD(P)-binding Rossmann-fold domains"/>
    <property type="match status" value="1"/>
</dbReference>
<dbReference type="InterPro" id="IPR000043">
    <property type="entry name" value="Adenosylhomocysteinase-like"/>
</dbReference>
<gene>
    <name evidence="8" type="primary">ahcyl2b</name>
</gene>
<feature type="compositionally biased region" description="Low complexity" evidence="6">
    <location>
        <begin position="26"/>
        <end position="45"/>
    </location>
</feature>
<dbReference type="GeneTree" id="ENSGT00950000182981"/>
<dbReference type="Pfam" id="PF00670">
    <property type="entry name" value="AdoHcyase_NAD"/>
    <property type="match status" value="1"/>
</dbReference>
<keyword evidence="2" id="KW-0554">One-carbon metabolism</keyword>
<feature type="binding site" evidence="4">
    <location>
        <position position="117"/>
    </location>
    <ligand>
        <name>substrate</name>
    </ligand>
</feature>
<dbReference type="Gene3D" id="3.40.50.1480">
    <property type="entry name" value="Adenosylhomocysteinase-like"/>
    <property type="match status" value="3"/>
</dbReference>
<dbReference type="Gene3D" id="3.40.50.720">
    <property type="entry name" value="NAD(P)-binding Rossmann-like Domain"/>
    <property type="match status" value="1"/>
</dbReference>
<feature type="binding site" evidence="4">
    <location>
        <position position="250"/>
    </location>
    <ligand>
        <name>substrate</name>
    </ligand>
</feature>
<reference evidence="8" key="2">
    <citation type="submission" date="2025-09" db="UniProtKB">
        <authorList>
            <consortium name="Ensembl"/>
        </authorList>
    </citation>
    <scope>IDENTIFICATION</scope>
</reference>
<dbReference type="InterPro" id="IPR015878">
    <property type="entry name" value="Ado_hCys_hydrolase_NAD-bd"/>
</dbReference>
<evidence type="ECO:0000256" key="3">
    <source>
        <dbReference type="ARBA" id="ARBA00023027"/>
    </source>
</evidence>
<sequence length="509" mass="57155">MKKIQFADQKQEFNKRPSKIGRRSLSRSISQSSTDSYSSAASYTDSSDDETSPRDKQQKNSKGNGDFCIKNIKQADFGRREIEIAEQEMPALMALRKRAQGEKPLAGAKVVGCTHITAQTAVLMETLSALGAQCRWAACNIYSTQNEVAAALAEGGFSVFAWKGESEDDFWWCIDRCVNVEGWQPNMILDDGGDLTHWIYKKYPNMFKKIKGIVEESVTGVHRLYQLSKAGKLCVPAMNVNDSVTKQKFDNLYCCRESILDGLKRTTDVMFGGKQVVVCGYGEVGKGCCAALKAMGSIVYVTEIDPICALQACMDGFRLVKLNEVIRQVDIVITCTGWFSHCLSLEYLDRMKNGCIVCNMGHSNTEIDVVSYQLVLTREVTKIIANNKPGDMKIKTTIKNRRYRNKPSNHNNESKTQFYPSGQRLMNVNMFLLSLSCPLDEYVASLHLPTFDAHLTELSDEQAKYLGLNKNGPFKPNYYRYGNAFLFSSYFDRPVGGSRDNRVKKETNI</sequence>
<evidence type="ECO:0000259" key="7">
    <source>
        <dbReference type="SMART" id="SM00997"/>
    </source>
</evidence>
<feature type="binding site" evidence="5">
    <location>
        <begin position="282"/>
        <end position="287"/>
    </location>
    <ligand>
        <name>NAD(+)</name>
        <dbReference type="ChEBI" id="CHEBI:57540"/>
    </ligand>
</feature>
<keyword evidence="3 5" id="KW-0520">NAD</keyword>
<dbReference type="FunFam" id="3.40.50.1480:FF:000007">
    <property type="entry name" value="Adenosylhomocysteinase"/>
    <property type="match status" value="1"/>
</dbReference>
<feature type="binding site" evidence="5">
    <location>
        <position position="405"/>
    </location>
    <ligand>
        <name>NAD(+)</name>
        <dbReference type="ChEBI" id="CHEBI:57540"/>
    </ligand>
</feature>
<dbReference type="NCBIfam" id="NF004005">
    <property type="entry name" value="PRK05476.2-3"/>
    <property type="match status" value="1"/>
</dbReference>
<dbReference type="InterPro" id="IPR036291">
    <property type="entry name" value="NAD(P)-bd_dom_sf"/>
</dbReference>
<feature type="region of interest" description="Disordered" evidence="6">
    <location>
        <begin position="1"/>
        <end position="66"/>
    </location>
</feature>
<evidence type="ECO:0000256" key="5">
    <source>
        <dbReference type="PIRSR" id="PIRSR001109-2"/>
    </source>
</evidence>
<dbReference type="GO" id="GO:0006730">
    <property type="term" value="P:one-carbon metabolic process"/>
    <property type="evidence" value="ECO:0007669"/>
    <property type="project" value="UniProtKB-KW"/>
</dbReference>
<dbReference type="Proteomes" id="UP000694568">
    <property type="component" value="Unplaced"/>
</dbReference>
<dbReference type="FunFam" id="3.40.50.1480:FF:000002">
    <property type="entry name" value="Adenosylhomocysteinase"/>
    <property type="match status" value="1"/>
</dbReference>
<dbReference type="InterPro" id="IPR020082">
    <property type="entry name" value="S-Ado-L-homoCys_hydrolase_CS"/>
</dbReference>
<dbReference type="PROSITE" id="PS00739">
    <property type="entry name" value="ADOHCYASE_2"/>
    <property type="match status" value="1"/>
</dbReference>
<dbReference type="PANTHER" id="PTHR23420:SF2">
    <property type="entry name" value="ADENOSYLHOMOCYSTEINASE 3"/>
    <property type="match status" value="1"/>
</dbReference>
<feature type="binding site" evidence="4">
    <location>
        <position position="216"/>
    </location>
    <ligand>
        <name>substrate</name>
    </ligand>
</feature>
<protein>
    <submittedName>
        <fullName evidence="8">Adenosylhomocysteinase like 2b</fullName>
    </submittedName>
</protein>
<evidence type="ECO:0000313" key="8">
    <source>
        <dbReference type="Ensembl" id="ENSSLUP00000056319.1"/>
    </source>
</evidence>
<evidence type="ECO:0000256" key="4">
    <source>
        <dbReference type="PIRSR" id="PIRSR001109-1"/>
    </source>
</evidence>
<feature type="binding site" evidence="5">
    <location>
        <position position="303"/>
    </location>
    <ligand>
        <name>NAD(+)</name>
        <dbReference type="ChEBI" id="CHEBI:57540"/>
    </ligand>
</feature>
<keyword evidence="9" id="KW-1185">Reference proteome</keyword>
<dbReference type="InterPro" id="IPR042172">
    <property type="entry name" value="Adenosylhomocyst_ase-like_sf"/>
</dbReference>
<accession>A0A8D0AMM8</accession>
<organism evidence="8 9">
    <name type="scientific">Sander lucioperca</name>
    <name type="common">Pike-perch</name>
    <name type="synonym">Perca lucioperca</name>
    <dbReference type="NCBI Taxonomy" id="283035"/>
    <lineage>
        <taxon>Eukaryota</taxon>
        <taxon>Metazoa</taxon>
        <taxon>Chordata</taxon>
        <taxon>Craniata</taxon>
        <taxon>Vertebrata</taxon>
        <taxon>Euteleostomi</taxon>
        <taxon>Actinopterygii</taxon>
        <taxon>Neopterygii</taxon>
        <taxon>Teleostei</taxon>
        <taxon>Neoteleostei</taxon>
        <taxon>Acanthomorphata</taxon>
        <taxon>Eupercaria</taxon>
        <taxon>Perciformes</taxon>
        <taxon>Percoidei</taxon>
        <taxon>Percidae</taxon>
        <taxon>Luciopercinae</taxon>
        <taxon>Sander</taxon>
    </lineage>
</organism>
<feature type="binding site" evidence="4">
    <location>
        <position position="191"/>
    </location>
    <ligand>
        <name>substrate</name>
    </ligand>
</feature>
<feature type="binding site" evidence="4">
    <location>
        <position position="246"/>
    </location>
    <ligand>
        <name>substrate</name>
    </ligand>
</feature>
<dbReference type="SMART" id="SM00997">
    <property type="entry name" value="AdoHcyase_NAD"/>
    <property type="match status" value="1"/>
</dbReference>
<dbReference type="PROSITE" id="PS00738">
    <property type="entry name" value="ADOHCYASE_1"/>
    <property type="match status" value="1"/>
</dbReference>
<dbReference type="Ensembl" id="ENSSLUT00000057967.1">
    <property type="protein sequence ID" value="ENSSLUP00000056319.1"/>
    <property type="gene ID" value="ENSSLUG00000023855.1"/>
</dbReference>